<keyword evidence="6" id="KW-0443">Lipid metabolism</keyword>
<dbReference type="InterPro" id="IPR030384">
    <property type="entry name" value="MeTrfase_SMT"/>
</dbReference>
<keyword evidence="6" id="KW-0756">Sterol biosynthesis</keyword>
<keyword evidence="1 5" id="KW-0489">Methyltransferase</keyword>
<evidence type="ECO:0000256" key="1">
    <source>
        <dbReference type="ARBA" id="ARBA00022603"/>
    </source>
</evidence>
<name>A0AAN8ICF0_9EURO</name>
<comment type="pathway">
    <text evidence="6">Steroid metabolism.</text>
</comment>
<gene>
    <name evidence="9" type="primary">ERG6_1</name>
    <name evidence="9" type="ORF">OHC33_000198</name>
</gene>
<keyword evidence="6" id="KW-0753">Steroid metabolism</keyword>
<dbReference type="Pfam" id="PF08498">
    <property type="entry name" value="Sterol_MT_C"/>
    <property type="match status" value="1"/>
</dbReference>
<dbReference type="GO" id="GO:0005783">
    <property type="term" value="C:endoplasmic reticulum"/>
    <property type="evidence" value="ECO:0007669"/>
    <property type="project" value="TreeGrafter"/>
</dbReference>
<dbReference type="PANTHER" id="PTHR44068:SF1">
    <property type="entry name" value="HYPOTHETICAL LOC100005854"/>
    <property type="match status" value="1"/>
</dbReference>
<dbReference type="Gene3D" id="3.40.50.150">
    <property type="entry name" value="Vaccinia Virus protein VP39"/>
    <property type="match status" value="1"/>
</dbReference>
<dbReference type="EC" id="2.1.1.-" evidence="6"/>
<keyword evidence="6" id="KW-0752">Steroid biosynthesis</keyword>
<organism evidence="9 10">
    <name type="scientific">Knufia fluminis</name>
    <dbReference type="NCBI Taxonomy" id="191047"/>
    <lineage>
        <taxon>Eukaryota</taxon>
        <taxon>Fungi</taxon>
        <taxon>Dikarya</taxon>
        <taxon>Ascomycota</taxon>
        <taxon>Pezizomycotina</taxon>
        <taxon>Eurotiomycetes</taxon>
        <taxon>Chaetothyriomycetidae</taxon>
        <taxon>Chaetothyriales</taxon>
        <taxon>Trichomeriaceae</taxon>
        <taxon>Knufia</taxon>
    </lineage>
</organism>
<comment type="function">
    <text evidence="6">Catalyzes the transfer of methyl groups from S-adenosyl-methionine to the C-24 of sterols.</text>
</comment>
<protein>
    <recommendedName>
        <fullName evidence="6">Sterol 24-C-methyltransferase</fullName>
        <ecNumber evidence="6">2.1.1.-</ecNumber>
    </recommendedName>
    <alternativeName>
        <fullName evidence="6">Delta(24)-sterol C-methyltransferase</fullName>
    </alternativeName>
</protein>
<evidence type="ECO:0000256" key="7">
    <source>
        <dbReference type="SAM" id="MobiDB-lite"/>
    </source>
</evidence>
<evidence type="ECO:0000256" key="2">
    <source>
        <dbReference type="ARBA" id="ARBA00022679"/>
    </source>
</evidence>
<dbReference type="GO" id="GO:0003838">
    <property type="term" value="F:sterol 24-C-methyltransferase activity"/>
    <property type="evidence" value="ECO:0007669"/>
    <property type="project" value="TreeGrafter"/>
</dbReference>
<evidence type="ECO:0000256" key="3">
    <source>
        <dbReference type="ARBA" id="ARBA00022691"/>
    </source>
</evidence>
<sequence length="525" mass="57847">MPSSSVTLAGLEAHIDRLPAAAPTYKSRFSSFQGPSKSKDHTIDVFHVSETERAAARANAASHTNQYYDIVTRAYERGWDEHFHFAPFAPNDSISHALQFVVYRLAILLNIKPHHKVLDVGCGIGGAARELAKLVGCEVIGITINQYQVDRAIELTAREGLGHLCTFIRADFMDLPFPDNYFDTVLAIEACCHAPSLAHAYAQCWRVLKPNRQFGFTEQLMTDPASGPAYKYDESLEKHRDIRNRMEVGGGMACIQPASTARASLKRAGFTIELDEDYARYFERLSGPVPFVFADEEGQHSPATQPKPTEYHHYHYNRPIKSFSPIQIPNRSGNGTYLAPPPSKTYHAITSTKSHPIPPPFRPVSYPITGTPTALSMTVTSEDRKIVAAMSHSRRKWTYLLARVLVWFGLIPPETVTVNKMLALYLDAIVEGVAMDIFSPCWMFVCRKGEGVCEEGLLEPLVVGAEGEGELGVSKGVAVAGPAGGVDALPRKPSKLSEDNDEHDGYRTPPADLVDMVGIDIPIKP</sequence>
<evidence type="ECO:0000256" key="5">
    <source>
        <dbReference type="PROSITE-ProRule" id="PRU01022"/>
    </source>
</evidence>
<evidence type="ECO:0000256" key="4">
    <source>
        <dbReference type="ARBA" id="ARBA00038188"/>
    </source>
</evidence>
<dbReference type="PROSITE" id="PS51685">
    <property type="entry name" value="SAM_MT_ERG6_SMT"/>
    <property type="match status" value="1"/>
</dbReference>
<dbReference type="InterPro" id="IPR050447">
    <property type="entry name" value="Erg6_SMT_methyltransf"/>
</dbReference>
<keyword evidence="6" id="KW-0444">Lipid biosynthesis</keyword>
<accession>A0AAN8ICF0</accession>
<dbReference type="Pfam" id="PF08241">
    <property type="entry name" value="Methyltransf_11"/>
    <property type="match status" value="1"/>
</dbReference>
<dbReference type="CDD" id="cd02440">
    <property type="entry name" value="AdoMet_MTases"/>
    <property type="match status" value="1"/>
</dbReference>
<proteinExistence type="inferred from homology"/>
<reference evidence="9 10" key="1">
    <citation type="submission" date="2022-12" db="EMBL/GenBank/DDBJ databases">
        <title>Genomic features and morphological characterization of a novel Knufia sp. strain isolated from spacecraft assembly facility.</title>
        <authorList>
            <person name="Teixeira M."/>
            <person name="Chander A.M."/>
            <person name="Stajich J.E."/>
            <person name="Venkateswaran K."/>
        </authorList>
    </citation>
    <scope>NUCLEOTIDE SEQUENCE [LARGE SCALE GENOMIC DNA]</scope>
    <source>
        <strain evidence="9 10">FJI-L2-BK-P2</strain>
    </source>
</reference>
<dbReference type="InterPro" id="IPR029063">
    <property type="entry name" value="SAM-dependent_MTases_sf"/>
</dbReference>
<evidence type="ECO:0000313" key="9">
    <source>
        <dbReference type="EMBL" id="KAK5958356.1"/>
    </source>
</evidence>
<comment type="caution">
    <text evidence="9">The sequence shown here is derived from an EMBL/GenBank/DDBJ whole genome shotgun (WGS) entry which is preliminary data.</text>
</comment>
<dbReference type="GO" id="GO:0016126">
    <property type="term" value="P:sterol biosynthetic process"/>
    <property type="evidence" value="ECO:0007669"/>
    <property type="project" value="UniProtKB-KW"/>
</dbReference>
<evidence type="ECO:0000256" key="6">
    <source>
        <dbReference type="RuleBase" id="RU362025"/>
    </source>
</evidence>
<comment type="similarity">
    <text evidence="4 5 6">Belongs to the class I-like SAM-binding methyltransferase superfamily. Erg6/SMT family.</text>
</comment>
<feature type="region of interest" description="Disordered" evidence="7">
    <location>
        <begin position="484"/>
        <end position="512"/>
    </location>
</feature>
<dbReference type="EMBL" id="JAKLMC020000001">
    <property type="protein sequence ID" value="KAK5958356.1"/>
    <property type="molecule type" value="Genomic_DNA"/>
</dbReference>
<feature type="compositionally biased region" description="Basic and acidic residues" evidence="7">
    <location>
        <begin position="495"/>
        <end position="506"/>
    </location>
</feature>
<keyword evidence="3 5" id="KW-0949">S-adenosyl-L-methionine</keyword>
<dbReference type="GO" id="GO:0032259">
    <property type="term" value="P:methylation"/>
    <property type="evidence" value="ECO:0007669"/>
    <property type="project" value="UniProtKB-KW"/>
</dbReference>
<keyword evidence="6" id="KW-1207">Sterol metabolism</keyword>
<keyword evidence="2 5" id="KW-0808">Transferase</keyword>
<dbReference type="SUPFAM" id="SSF53335">
    <property type="entry name" value="S-adenosyl-L-methionine-dependent methyltransferases"/>
    <property type="match status" value="1"/>
</dbReference>
<keyword evidence="10" id="KW-1185">Reference proteome</keyword>
<evidence type="ECO:0000313" key="10">
    <source>
        <dbReference type="Proteomes" id="UP001316803"/>
    </source>
</evidence>
<dbReference type="InterPro" id="IPR013705">
    <property type="entry name" value="Sterol_MeTrfase_C"/>
</dbReference>
<dbReference type="InterPro" id="IPR013216">
    <property type="entry name" value="Methyltransf_11"/>
</dbReference>
<feature type="domain" description="SAM-dependent methyltransferase Erg6/SMT-type" evidence="8">
    <location>
        <begin position="67"/>
        <end position="449"/>
    </location>
</feature>
<evidence type="ECO:0000259" key="8">
    <source>
        <dbReference type="PROSITE" id="PS51685"/>
    </source>
</evidence>
<dbReference type="AlphaFoldDB" id="A0AAN8ICF0"/>
<dbReference type="PANTHER" id="PTHR44068">
    <property type="entry name" value="ZGC:194242"/>
    <property type="match status" value="1"/>
</dbReference>
<dbReference type="Proteomes" id="UP001316803">
    <property type="component" value="Unassembled WGS sequence"/>
</dbReference>